<protein>
    <submittedName>
        <fullName evidence="1">Uncharacterized protein</fullName>
    </submittedName>
</protein>
<sequence>MKCGVICRLGSFWIGAHWSSYNKRICINLIPCVTFWVTLEGGNTP</sequence>
<keyword evidence="2" id="KW-1185">Reference proteome</keyword>
<dbReference type="EMBL" id="OQ745668">
    <property type="protein sequence ID" value="WLJ89332.1"/>
    <property type="molecule type" value="Genomic_DNA"/>
</dbReference>
<accession>A0AA50AEP1</accession>
<reference evidence="1" key="1">
    <citation type="submission" date="2023-04" db="EMBL/GenBank/DDBJ databases">
        <authorList>
            <person name="Li H."/>
        </authorList>
    </citation>
    <scope>NUCLEOTIDE SEQUENCE</scope>
</reference>
<proteinExistence type="predicted"/>
<evidence type="ECO:0000313" key="2">
    <source>
        <dbReference type="Proteomes" id="UP001180368"/>
    </source>
</evidence>
<evidence type="ECO:0000313" key="1">
    <source>
        <dbReference type="EMBL" id="WLJ89332.1"/>
    </source>
</evidence>
<organism evidence="1 2">
    <name type="scientific">Vibrio phage vB_ValA_R15Z</name>
    <dbReference type="NCBI Taxonomy" id="3044218"/>
    <lineage>
        <taxon>Viruses</taxon>
        <taxon>Duplodnaviria</taxon>
        <taxon>Heunggongvirae</taxon>
        <taxon>Uroviricota</taxon>
        <taxon>Caudoviricetes</taxon>
        <taxon>Autographivirales</taxon>
        <taxon>Autosignataviridae</taxon>
        <taxon>Colwellvirinae</taxon>
        <taxon>Kaohsiungvirus</taxon>
        <taxon>Kaohsiungvirus R15Z</taxon>
    </lineage>
</organism>
<dbReference type="Proteomes" id="UP001180368">
    <property type="component" value="Segment"/>
</dbReference>
<name>A0AA50AEP1_9CAUD</name>